<accession>X1LW13</accession>
<protein>
    <submittedName>
        <fullName evidence="1">Uncharacterized protein</fullName>
    </submittedName>
</protein>
<comment type="caution">
    <text evidence="1">The sequence shown here is derived from an EMBL/GenBank/DDBJ whole genome shotgun (WGS) entry which is preliminary data.</text>
</comment>
<dbReference type="EMBL" id="BARV01020100">
    <property type="protein sequence ID" value="GAI23572.1"/>
    <property type="molecule type" value="Genomic_DNA"/>
</dbReference>
<proteinExistence type="predicted"/>
<name>X1LW13_9ZZZZ</name>
<evidence type="ECO:0000313" key="1">
    <source>
        <dbReference type="EMBL" id="GAI23572.1"/>
    </source>
</evidence>
<dbReference type="AlphaFoldDB" id="X1LW13"/>
<gene>
    <name evidence="1" type="ORF">S06H3_33645</name>
</gene>
<sequence length="137" mass="15683">MWFETGRVNLWVRKPATLGKAYQLICNAFTFTGLITDLKILEPILRGIRFKAAHYVFETKQHLPKIIIDMFAKSNGIVIKVGDRTHPTSVEVIASYPDWGERTERQLGEFIEVMTVFIKAISPGTVLKKPERMDYIA</sequence>
<organism evidence="1">
    <name type="scientific">marine sediment metagenome</name>
    <dbReference type="NCBI Taxonomy" id="412755"/>
    <lineage>
        <taxon>unclassified sequences</taxon>
        <taxon>metagenomes</taxon>
        <taxon>ecological metagenomes</taxon>
    </lineage>
</organism>
<reference evidence="1" key="1">
    <citation type="journal article" date="2014" name="Front. Microbiol.">
        <title>High frequency of phylogenetically diverse reductive dehalogenase-homologous genes in deep subseafloor sedimentary metagenomes.</title>
        <authorList>
            <person name="Kawai M."/>
            <person name="Futagami T."/>
            <person name="Toyoda A."/>
            <person name="Takaki Y."/>
            <person name="Nishi S."/>
            <person name="Hori S."/>
            <person name="Arai W."/>
            <person name="Tsubouchi T."/>
            <person name="Morono Y."/>
            <person name="Uchiyama I."/>
            <person name="Ito T."/>
            <person name="Fujiyama A."/>
            <person name="Inagaki F."/>
            <person name="Takami H."/>
        </authorList>
    </citation>
    <scope>NUCLEOTIDE SEQUENCE</scope>
    <source>
        <strain evidence="1">Expedition CK06-06</strain>
    </source>
</reference>